<dbReference type="AlphaFoldDB" id="A0A348B115"/>
<keyword evidence="2" id="KW-0378">Hydrolase</keyword>
<organism evidence="5 6">
    <name type="scientific">Sulfodiicoccus acidiphilus</name>
    <dbReference type="NCBI Taxonomy" id="1670455"/>
    <lineage>
        <taxon>Archaea</taxon>
        <taxon>Thermoproteota</taxon>
        <taxon>Thermoprotei</taxon>
        <taxon>Sulfolobales</taxon>
        <taxon>Sulfolobaceae</taxon>
        <taxon>Sulfodiicoccus</taxon>
    </lineage>
</organism>
<gene>
    <name evidence="5" type="ORF">HS1genome_0256</name>
</gene>
<dbReference type="GO" id="GO:0016787">
    <property type="term" value="F:hydrolase activity"/>
    <property type="evidence" value="ECO:0007669"/>
    <property type="project" value="UniProtKB-KW"/>
</dbReference>
<evidence type="ECO:0000313" key="5">
    <source>
        <dbReference type="EMBL" id="BBD71867.1"/>
    </source>
</evidence>
<dbReference type="InterPro" id="IPR010614">
    <property type="entry name" value="RAD3-like_helicase_DEAD"/>
</dbReference>
<dbReference type="PANTHER" id="PTHR11472">
    <property type="entry name" value="DNA REPAIR DEAD HELICASE RAD3/XP-D SUBFAMILY MEMBER"/>
    <property type="match status" value="1"/>
</dbReference>
<evidence type="ECO:0000256" key="1">
    <source>
        <dbReference type="ARBA" id="ARBA00022741"/>
    </source>
</evidence>
<reference evidence="6" key="1">
    <citation type="submission" date="2018-04" db="EMBL/GenBank/DDBJ databases">
        <title>Complete genome sequence of Sulfodiicoccus acidiphilus strain HS-1.</title>
        <authorList>
            <person name="Sakai H.D."/>
            <person name="Kurosawa N."/>
        </authorList>
    </citation>
    <scope>NUCLEOTIDE SEQUENCE [LARGE SCALE GENOMIC DNA]</scope>
    <source>
        <strain evidence="6">HS-1</strain>
    </source>
</reference>
<evidence type="ECO:0000259" key="4">
    <source>
        <dbReference type="PROSITE" id="PS51193"/>
    </source>
</evidence>
<evidence type="ECO:0000313" key="6">
    <source>
        <dbReference type="Proteomes" id="UP000276741"/>
    </source>
</evidence>
<dbReference type="Gene3D" id="3.40.50.300">
    <property type="entry name" value="P-loop containing nucleotide triphosphate hydrolases"/>
    <property type="match status" value="1"/>
</dbReference>
<dbReference type="Pfam" id="PF06733">
    <property type="entry name" value="DEAD_2"/>
    <property type="match status" value="1"/>
</dbReference>
<dbReference type="InterPro" id="IPR045028">
    <property type="entry name" value="DinG/Rad3-like"/>
</dbReference>
<sequence length="279" mass="31353">MNVTGKALFLVRTHNQFYPVYRESKRLGKSFGFVVGKPNVCPFSSGDVESIDIDCRRCEINLATGVEFGEQPASLVSKLRQEGLANGFCPYHSLLFSSKSTEVVAMTYPYLFLPWLRESLDFNLEEYVVIIDEAHNLDTISDLGERRLSRATLSSAMSQATSELVRNILSKLQHKLSALPEVGERYLLINDPPTLEADELELLQDEYEALRAKMTEQRKIGRNHLGSVLRFFLSLREPGRKVFLNGGSLVSKNPDPAFQLDVLNQKTLPLILMSGTLPL</sequence>
<dbReference type="KEGG" id="sacd:HS1genome_0256"/>
<evidence type="ECO:0000256" key="3">
    <source>
        <dbReference type="ARBA" id="ARBA00022840"/>
    </source>
</evidence>
<dbReference type="PROSITE" id="PS51193">
    <property type="entry name" value="HELICASE_ATP_BIND_2"/>
    <property type="match status" value="1"/>
</dbReference>
<dbReference type="PANTHER" id="PTHR11472:SF34">
    <property type="entry name" value="REGULATOR OF TELOMERE ELONGATION HELICASE 1"/>
    <property type="match status" value="1"/>
</dbReference>
<keyword evidence="3" id="KW-0067">ATP-binding</keyword>
<proteinExistence type="predicted"/>
<evidence type="ECO:0000256" key="2">
    <source>
        <dbReference type="ARBA" id="ARBA00022801"/>
    </source>
</evidence>
<dbReference type="GO" id="GO:0005524">
    <property type="term" value="F:ATP binding"/>
    <property type="evidence" value="ECO:0007669"/>
    <property type="project" value="UniProtKB-KW"/>
</dbReference>
<dbReference type="InterPro" id="IPR027417">
    <property type="entry name" value="P-loop_NTPase"/>
</dbReference>
<dbReference type="InterPro" id="IPR014013">
    <property type="entry name" value="Helic_SF1/SF2_ATP-bd_DinG/Rad3"/>
</dbReference>
<dbReference type="EMBL" id="AP018553">
    <property type="protein sequence ID" value="BBD71867.1"/>
    <property type="molecule type" value="Genomic_DNA"/>
</dbReference>
<dbReference type="GO" id="GO:0003678">
    <property type="term" value="F:DNA helicase activity"/>
    <property type="evidence" value="ECO:0007669"/>
    <property type="project" value="InterPro"/>
</dbReference>
<name>A0A348B115_9CREN</name>
<dbReference type="GO" id="GO:0003677">
    <property type="term" value="F:DNA binding"/>
    <property type="evidence" value="ECO:0007669"/>
    <property type="project" value="InterPro"/>
</dbReference>
<keyword evidence="6" id="KW-1185">Reference proteome</keyword>
<feature type="domain" description="Helicase ATP-binding" evidence="4">
    <location>
        <begin position="1"/>
        <end position="222"/>
    </location>
</feature>
<keyword evidence="1" id="KW-0547">Nucleotide-binding</keyword>
<protein>
    <recommendedName>
        <fullName evidence="4">Helicase ATP-binding domain-containing protein</fullName>
    </recommendedName>
</protein>
<dbReference type="Gene3D" id="1.10.275.30">
    <property type="match status" value="1"/>
</dbReference>
<accession>A0A348B115</accession>
<dbReference type="Proteomes" id="UP000276741">
    <property type="component" value="Chromosome"/>
</dbReference>